<evidence type="ECO:0000256" key="3">
    <source>
        <dbReference type="ARBA" id="ARBA00022741"/>
    </source>
</evidence>
<evidence type="ECO:0000256" key="4">
    <source>
        <dbReference type="ARBA" id="ARBA00022840"/>
    </source>
</evidence>
<evidence type="ECO:0000259" key="11">
    <source>
        <dbReference type="PROSITE" id="PS52040"/>
    </source>
</evidence>
<proteinExistence type="inferred from homology"/>
<dbReference type="GO" id="GO:0005694">
    <property type="term" value="C:chromosome"/>
    <property type="evidence" value="ECO:0007669"/>
    <property type="project" value="InterPro"/>
</dbReference>
<feature type="active site" description="O-(5'-phospho-DNA)-tyrosine intermediate" evidence="9 10">
    <location>
        <position position="123"/>
    </location>
</feature>
<evidence type="ECO:0000256" key="6">
    <source>
        <dbReference type="ARBA" id="ARBA00023125"/>
    </source>
</evidence>
<dbReference type="NCBIfam" id="TIGR01063">
    <property type="entry name" value="gyrA"/>
    <property type="match status" value="1"/>
</dbReference>
<feature type="short sequence motif" description="GyrA-box" evidence="9">
    <location>
        <begin position="526"/>
        <end position="532"/>
    </location>
</feature>
<comment type="subunit">
    <text evidence="9">Heterotetramer, composed of two GyrA and two GyrB chains. In the heterotetramer, GyrA contains the active site tyrosine that forms a transient covalent intermediate with DNA, while GyrB binds cofactors and catalyzes ATP hydrolysis.</text>
</comment>
<dbReference type="GO" id="GO:0006265">
    <property type="term" value="P:DNA topological change"/>
    <property type="evidence" value="ECO:0007669"/>
    <property type="project" value="UniProtKB-UniRule"/>
</dbReference>
<dbReference type="EMBL" id="MFIW01000017">
    <property type="protein sequence ID" value="OGF98040.1"/>
    <property type="molecule type" value="Genomic_DNA"/>
</dbReference>
<evidence type="ECO:0000313" key="12">
    <source>
        <dbReference type="EMBL" id="OGF98040.1"/>
    </source>
</evidence>
<comment type="caution">
    <text evidence="12">The sequence shown here is derived from an EMBL/GenBank/DDBJ whole genome shotgun (WGS) entry which is preliminary data.</text>
</comment>
<dbReference type="EC" id="5.6.2.2" evidence="9"/>
<dbReference type="FunFam" id="2.120.10.90:FF:000005">
    <property type="entry name" value="DNA topoisomerase 4 subunit A"/>
    <property type="match status" value="1"/>
</dbReference>
<evidence type="ECO:0000256" key="8">
    <source>
        <dbReference type="ARBA" id="ARBA00063644"/>
    </source>
</evidence>
<dbReference type="Gene3D" id="2.120.10.90">
    <property type="entry name" value="DNA gyrase/topoisomerase IV, subunit A, C-terminal"/>
    <property type="match status" value="1"/>
</dbReference>
<feature type="domain" description="Topo IIA-type catalytic" evidence="11">
    <location>
        <begin position="35"/>
        <end position="499"/>
    </location>
</feature>
<dbReference type="GO" id="GO:0009330">
    <property type="term" value="C:DNA topoisomerase type II (double strand cut, ATP-hydrolyzing) complex"/>
    <property type="evidence" value="ECO:0007669"/>
    <property type="project" value="TreeGrafter"/>
</dbReference>
<protein>
    <recommendedName>
        <fullName evidence="9">DNA gyrase subunit A</fullName>
        <ecNumber evidence="9">5.6.2.2</ecNumber>
    </recommendedName>
</protein>
<dbReference type="GO" id="GO:0003677">
    <property type="term" value="F:DNA binding"/>
    <property type="evidence" value="ECO:0007669"/>
    <property type="project" value="UniProtKB-UniRule"/>
</dbReference>
<dbReference type="InterPro" id="IPR050220">
    <property type="entry name" value="Type_II_DNA_Topoisomerases"/>
</dbReference>
<dbReference type="PROSITE" id="PS52040">
    <property type="entry name" value="TOPO_IIA"/>
    <property type="match status" value="1"/>
</dbReference>
<name>A0A1F5YCY1_9BACT</name>
<dbReference type="CDD" id="cd00187">
    <property type="entry name" value="TOP4c"/>
    <property type="match status" value="1"/>
</dbReference>
<keyword evidence="6 9" id="KW-0238">DNA-binding</keyword>
<dbReference type="GO" id="GO:0005524">
    <property type="term" value="F:ATP binding"/>
    <property type="evidence" value="ECO:0007669"/>
    <property type="project" value="UniProtKB-UniRule"/>
</dbReference>
<dbReference type="Gene3D" id="3.90.199.10">
    <property type="entry name" value="Topoisomerase II, domain 5"/>
    <property type="match status" value="1"/>
</dbReference>
<dbReference type="Gene3D" id="1.10.268.10">
    <property type="entry name" value="Topoisomerase, domain 3"/>
    <property type="match status" value="1"/>
</dbReference>
<dbReference type="SUPFAM" id="SSF56719">
    <property type="entry name" value="Type II DNA topoisomerase"/>
    <property type="match status" value="1"/>
</dbReference>
<dbReference type="FunFam" id="3.30.1360.40:FF:000002">
    <property type="entry name" value="DNA gyrase subunit A"/>
    <property type="match status" value="1"/>
</dbReference>
<accession>A0A1F5YCY1</accession>
<evidence type="ECO:0000256" key="1">
    <source>
        <dbReference type="ARBA" id="ARBA00000185"/>
    </source>
</evidence>
<dbReference type="InterPro" id="IPR013757">
    <property type="entry name" value="Topo_IIA_A_a_sf"/>
</dbReference>
<dbReference type="Pfam" id="PF03989">
    <property type="entry name" value="DNA_gyraseA_C"/>
    <property type="match status" value="6"/>
</dbReference>
<reference evidence="12 13" key="1">
    <citation type="journal article" date="2016" name="Nat. Commun.">
        <title>Thousands of microbial genomes shed light on interconnected biogeochemical processes in an aquifer system.</title>
        <authorList>
            <person name="Anantharaman K."/>
            <person name="Brown C.T."/>
            <person name="Hug L.A."/>
            <person name="Sharon I."/>
            <person name="Castelle C.J."/>
            <person name="Probst A.J."/>
            <person name="Thomas B.C."/>
            <person name="Singh A."/>
            <person name="Wilkins M.J."/>
            <person name="Karaoz U."/>
            <person name="Brodie E.L."/>
            <person name="Williams K.H."/>
            <person name="Hubbard S.S."/>
            <person name="Banfield J.F."/>
        </authorList>
    </citation>
    <scope>NUCLEOTIDE SEQUENCE [LARGE SCALE GENOMIC DNA]</scope>
</reference>
<dbReference type="SUPFAM" id="SSF101904">
    <property type="entry name" value="GyrA/ParC C-terminal domain-like"/>
    <property type="match status" value="1"/>
</dbReference>
<dbReference type="GO" id="GO:0005737">
    <property type="term" value="C:cytoplasm"/>
    <property type="evidence" value="ECO:0007669"/>
    <property type="project" value="UniProtKB-SubCell"/>
</dbReference>
<evidence type="ECO:0000256" key="5">
    <source>
        <dbReference type="ARBA" id="ARBA00023029"/>
    </source>
</evidence>
<dbReference type="PANTHER" id="PTHR43493">
    <property type="entry name" value="DNA GYRASE/TOPOISOMERASE SUBUNIT A"/>
    <property type="match status" value="1"/>
</dbReference>
<dbReference type="InterPro" id="IPR035516">
    <property type="entry name" value="Gyrase/topoIV_suA_C"/>
</dbReference>
<comment type="similarity">
    <text evidence="2 9">Belongs to the type II topoisomerase GyrA/ParC subunit family.</text>
</comment>
<evidence type="ECO:0000313" key="13">
    <source>
        <dbReference type="Proteomes" id="UP000179034"/>
    </source>
</evidence>
<dbReference type="Proteomes" id="UP000179034">
    <property type="component" value="Unassembled WGS sequence"/>
</dbReference>
<keyword evidence="4 9" id="KW-0067">ATP-binding</keyword>
<sequence length="819" mass="91767">MPTDMREREIPRYIEDEMKDSYIDYSMSVIVGRALPDVRDGLKPAHRRILHAMNDIGLLPNRPYKKSASVVGDVLARFHPHGDAAVYETLVRMAQDFSLRYPLIDGQGNFGSIDGDQAAAYRYTEARLKPLAVEMLADIDKDTVNFGPNFDNSIQEPLVLPSRVPNLLVNGSSGIAVGMATNIPPHNLPEVIDCAIRLIEEPEVSDEDLYSLIQGPDFPGGAYLCGREGILDYYRTGRGRLILRAKVIRETKKDGRESLVITEIPYQVNKARLVEQIAELVKKKEVEGISDLRDESDREGMRVVIELKRHCDSDALLNTLYKKTQMQVTFGVILLALLDGVPEILNLRQILEAFLKHRHAVIQRRTAFELDKAEKRAHILEGLKVAVENIDEIVQIIKGSRDVQIAKETLMARFGLSDEQTQAILDMRLARLTGLERNKVDEEYKELLKTIARLRGILESRRNRMEVVKQELNEGKEKYGDPRRTEIIERVEDIDLEDIVSEEDMVIILTHRGYIKRISTRTYRQQRRGGKGIIGMATGEGDFVEHMFIASTKEYILFFTKQGICHWLKVYGVPEGGREAKGRPVVNLLNLREGDEVAAYVPVRHFEDGKFLLMATRNGIMKKTKLSGFANPRQGGIIAAGLEEGDELIDAAVTDGQRNVILATRNGHAIRFREENVREMGRTAVGVHGIKLRKGDRVVGMIVEGRTGTLLVATEKGYGKRSEFGAYRLTRRGGLGVITLKVTEKTGHLVAIKEVLEGDNLMLVSVQGTVIRMGAQGIRVMGRSTQGVKLMNLNEGDLLADVACLFEEKVEGGTEEETV</sequence>
<evidence type="ECO:0000256" key="7">
    <source>
        <dbReference type="ARBA" id="ARBA00023235"/>
    </source>
</evidence>
<dbReference type="FunFam" id="1.10.268.10:FF:000001">
    <property type="entry name" value="DNA gyrase subunit A"/>
    <property type="match status" value="1"/>
</dbReference>
<keyword evidence="3 9" id="KW-0547">Nucleotide-binding</keyword>
<dbReference type="SMART" id="SM00434">
    <property type="entry name" value="TOP4c"/>
    <property type="match status" value="1"/>
</dbReference>
<dbReference type="Gene3D" id="3.30.1360.40">
    <property type="match status" value="1"/>
</dbReference>
<evidence type="ECO:0000256" key="9">
    <source>
        <dbReference type="HAMAP-Rule" id="MF_01897"/>
    </source>
</evidence>
<dbReference type="InterPro" id="IPR006691">
    <property type="entry name" value="GyrA/parC_rep"/>
</dbReference>
<dbReference type="InterPro" id="IPR013758">
    <property type="entry name" value="Topo_IIA_A/C_ab"/>
</dbReference>
<evidence type="ECO:0000256" key="10">
    <source>
        <dbReference type="PROSITE-ProRule" id="PRU01384"/>
    </source>
</evidence>
<dbReference type="InterPro" id="IPR013760">
    <property type="entry name" value="Topo_IIA-like_dom_sf"/>
</dbReference>
<comment type="subcellular location">
    <subcellularLocation>
        <location evidence="9">Cytoplasm</location>
    </subcellularLocation>
</comment>
<dbReference type="GO" id="GO:0034335">
    <property type="term" value="F:DNA negative supercoiling activity"/>
    <property type="evidence" value="ECO:0007669"/>
    <property type="project" value="UniProtKB-ARBA"/>
</dbReference>
<dbReference type="Pfam" id="PF00521">
    <property type="entry name" value="DNA_topoisoIV"/>
    <property type="match status" value="1"/>
</dbReference>
<comment type="miscellaneous">
    <text evidence="9">Few gyrases are as efficient as E.coli at forming negative supercoils. Not all organisms have 2 type II topoisomerases; in organisms with a single type II topoisomerase this enzyme also has to decatenate newly replicated chromosomes.</text>
</comment>
<dbReference type="NCBIfam" id="NF004044">
    <property type="entry name" value="PRK05561.1"/>
    <property type="match status" value="1"/>
</dbReference>
<evidence type="ECO:0000256" key="2">
    <source>
        <dbReference type="ARBA" id="ARBA00008263"/>
    </source>
</evidence>
<dbReference type="InterPro" id="IPR005743">
    <property type="entry name" value="GyrA"/>
</dbReference>
<dbReference type="PANTHER" id="PTHR43493:SF5">
    <property type="entry name" value="DNA GYRASE SUBUNIT A, CHLOROPLASTIC_MITOCHONDRIAL"/>
    <property type="match status" value="1"/>
</dbReference>
<organism evidence="12 13">
    <name type="scientific">Candidatus Glassbacteria bacterium RBG_16_58_8</name>
    <dbReference type="NCBI Taxonomy" id="1817866"/>
    <lineage>
        <taxon>Bacteria</taxon>
        <taxon>Candidatus Glassiibacteriota</taxon>
    </lineage>
</organism>
<comment type="catalytic activity">
    <reaction evidence="1 9 10">
        <text>ATP-dependent breakage, passage and rejoining of double-stranded DNA.</text>
        <dbReference type="EC" id="5.6.2.2"/>
    </reaction>
</comment>
<dbReference type="InterPro" id="IPR002205">
    <property type="entry name" value="Topo_IIA_dom_A"/>
</dbReference>
<dbReference type="NCBIfam" id="NF004043">
    <property type="entry name" value="PRK05560.1"/>
    <property type="match status" value="1"/>
</dbReference>
<keyword evidence="7 9" id="KW-0413">Isomerase</keyword>
<keyword evidence="5 9" id="KW-0799">Topoisomerase</keyword>
<dbReference type="AlphaFoldDB" id="A0A1F5YCY1"/>
<dbReference type="HAMAP" id="MF_01897">
    <property type="entry name" value="GyrA"/>
    <property type="match status" value="1"/>
</dbReference>
<dbReference type="GO" id="GO:0006261">
    <property type="term" value="P:DNA-templated DNA replication"/>
    <property type="evidence" value="ECO:0007669"/>
    <property type="project" value="UniProtKB-UniRule"/>
</dbReference>
<comment type="function">
    <text evidence="9">A type II topoisomerase that negatively supercoils closed circular double-stranded (ds) DNA in an ATP-dependent manner to modulate DNA topology and maintain chromosomes in an underwound state. Negative supercoiling favors strand separation, and DNA replication, transcription, recombination and repair, all of which involve strand separation. Also able to catalyze the interconversion of other topological isomers of dsDNA rings, including catenanes and knotted rings. Type II topoisomerases break and join 2 DNA strands simultaneously in an ATP-dependent manner.</text>
</comment>
<comment type="subunit">
    <text evidence="8">Heterotetramer composed of ParC and ParE.</text>
</comment>
<gene>
    <name evidence="9" type="primary">gyrA</name>
    <name evidence="12" type="ORF">A2Z06_04435</name>
</gene>
<keyword evidence="9" id="KW-0963">Cytoplasm</keyword>